<evidence type="ECO:0000313" key="8">
    <source>
        <dbReference type="Proteomes" id="UP001188597"/>
    </source>
</evidence>
<dbReference type="AlphaFoldDB" id="A0AA88WB58"/>
<keyword evidence="8" id="KW-1185">Reference proteome</keyword>
<dbReference type="EMBL" id="JAVXUP010000607">
    <property type="protein sequence ID" value="KAK3024342.1"/>
    <property type="molecule type" value="Genomic_DNA"/>
</dbReference>
<gene>
    <name evidence="7" type="ORF">RJ639_043024</name>
</gene>
<evidence type="ECO:0000313" key="7">
    <source>
        <dbReference type="EMBL" id="KAK3024342.1"/>
    </source>
</evidence>
<accession>A0AA88WB58</accession>
<sequence length="201" mass="22141">MGVEMVKVTMELCMTRVGMVKAMMMGKAENAAGNNGAQSGTVSERNPIEEDTACDRINESVAHGDDSELLVSNQEVQSVECREDEEDSEDNEDDEDLSELKYNRAKPTLITLTASEEGFTYLRLQDVGLEATLGAGSSTKKSIVQCVVGDKKPIYLCCLLPERPETCSLNLDFEEDEEVKFSVIGPNSIHLSVRIEEIHDD</sequence>
<dbReference type="Pfam" id="PF17800">
    <property type="entry name" value="NPL"/>
    <property type="match status" value="1"/>
</dbReference>
<dbReference type="PANTHER" id="PTHR43811:SF19">
    <property type="entry name" value="39 KDA FK506-BINDING NUCLEAR PROTEIN"/>
    <property type="match status" value="1"/>
</dbReference>
<dbReference type="InterPro" id="IPR041232">
    <property type="entry name" value="NPL"/>
</dbReference>
<proteinExistence type="predicted"/>
<evidence type="ECO:0000256" key="5">
    <source>
        <dbReference type="SAM" id="MobiDB-lite"/>
    </source>
</evidence>
<protein>
    <recommendedName>
        <fullName evidence="2">peptidylprolyl isomerase</fullName>
        <ecNumber evidence="2">5.2.1.8</ecNumber>
    </recommendedName>
</protein>
<organism evidence="7 8">
    <name type="scientific">Escallonia herrerae</name>
    <dbReference type="NCBI Taxonomy" id="1293975"/>
    <lineage>
        <taxon>Eukaryota</taxon>
        <taxon>Viridiplantae</taxon>
        <taxon>Streptophyta</taxon>
        <taxon>Embryophyta</taxon>
        <taxon>Tracheophyta</taxon>
        <taxon>Spermatophyta</taxon>
        <taxon>Magnoliopsida</taxon>
        <taxon>eudicotyledons</taxon>
        <taxon>Gunneridae</taxon>
        <taxon>Pentapetalae</taxon>
        <taxon>asterids</taxon>
        <taxon>campanulids</taxon>
        <taxon>Escalloniales</taxon>
        <taxon>Escalloniaceae</taxon>
        <taxon>Escallonia</taxon>
    </lineage>
</organism>
<keyword evidence="3" id="KW-0697">Rotamase</keyword>
<name>A0AA88WB58_9ASTE</name>
<evidence type="ECO:0000256" key="2">
    <source>
        <dbReference type="ARBA" id="ARBA00013194"/>
    </source>
</evidence>
<evidence type="ECO:0000256" key="1">
    <source>
        <dbReference type="ARBA" id="ARBA00000971"/>
    </source>
</evidence>
<feature type="compositionally biased region" description="Acidic residues" evidence="5">
    <location>
        <begin position="82"/>
        <end position="97"/>
    </location>
</feature>
<dbReference type="Gene3D" id="2.60.120.340">
    <property type="entry name" value="Nucleoplasmin core domain"/>
    <property type="match status" value="1"/>
</dbReference>
<keyword evidence="4" id="KW-0413">Isomerase</keyword>
<dbReference type="EC" id="5.2.1.8" evidence="2"/>
<feature type="region of interest" description="Disordered" evidence="5">
    <location>
        <begin position="64"/>
        <end position="98"/>
    </location>
</feature>
<reference evidence="7" key="1">
    <citation type="submission" date="2022-12" db="EMBL/GenBank/DDBJ databases">
        <title>Draft genome assemblies for two species of Escallonia (Escalloniales).</title>
        <authorList>
            <person name="Chanderbali A."/>
            <person name="Dervinis C."/>
            <person name="Anghel I."/>
            <person name="Soltis D."/>
            <person name="Soltis P."/>
            <person name="Zapata F."/>
        </authorList>
    </citation>
    <scope>NUCLEOTIDE SEQUENCE</scope>
    <source>
        <strain evidence="7">UCBG64.0493</strain>
        <tissue evidence="7">Leaf</tissue>
    </source>
</reference>
<feature type="domain" description="Nucleoplasmin-like" evidence="6">
    <location>
        <begin position="131"/>
        <end position="192"/>
    </location>
</feature>
<dbReference type="Proteomes" id="UP001188597">
    <property type="component" value="Unassembled WGS sequence"/>
</dbReference>
<dbReference type="PANTHER" id="PTHR43811">
    <property type="entry name" value="FKBP-TYPE PEPTIDYL-PROLYL CIS-TRANS ISOMERASE FKPA"/>
    <property type="match status" value="1"/>
</dbReference>
<dbReference type="GO" id="GO:0003755">
    <property type="term" value="F:peptidyl-prolyl cis-trans isomerase activity"/>
    <property type="evidence" value="ECO:0007669"/>
    <property type="project" value="UniProtKB-KW"/>
</dbReference>
<evidence type="ECO:0000259" key="6">
    <source>
        <dbReference type="Pfam" id="PF17800"/>
    </source>
</evidence>
<comment type="caution">
    <text evidence="7">The sequence shown here is derived from an EMBL/GenBank/DDBJ whole genome shotgun (WGS) entry which is preliminary data.</text>
</comment>
<comment type="catalytic activity">
    <reaction evidence="1">
        <text>[protein]-peptidylproline (omega=180) = [protein]-peptidylproline (omega=0)</text>
        <dbReference type="Rhea" id="RHEA:16237"/>
        <dbReference type="Rhea" id="RHEA-COMP:10747"/>
        <dbReference type="Rhea" id="RHEA-COMP:10748"/>
        <dbReference type="ChEBI" id="CHEBI:83833"/>
        <dbReference type="ChEBI" id="CHEBI:83834"/>
        <dbReference type="EC" id="5.2.1.8"/>
    </reaction>
</comment>
<evidence type="ECO:0000256" key="3">
    <source>
        <dbReference type="ARBA" id="ARBA00023110"/>
    </source>
</evidence>
<evidence type="ECO:0000256" key="4">
    <source>
        <dbReference type="ARBA" id="ARBA00023235"/>
    </source>
</evidence>